<dbReference type="Pfam" id="PF05448">
    <property type="entry name" value="AXE1"/>
    <property type="match status" value="1"/>
</dbReference>
<evidence type="ECO:0000259" key="1">
    <source>
        <dbReference type="Pfam" id="PF05448"/>
    </source>
</evidence>
<feature type="domain" description="Acetyl xylan esterase" evidence="1">
    <location>
        <begin position="156"/>
        <end position="315"/>
    </location>
</feature>
<dbReference type="PANTHER" id="PTHR22946">
    <property type="entry name" value="DIENELACTONE HYDROLASE DOMAIN-CONTAINING PROTEIN-RELATED"/>
    <property type="match status" value="1"/>
</dbReference>
<gene>
    <name evidence="2" type="ORF">BK123_10400</name>
</gene>
<dbReference type="PANTHER" id="PTHR22946:SF8">
    <property type="entry name" value="ACETYL XYLAN ESTERASE DOMAIN-CONTAINING PROTEIN"/>
    <property type="match status" value="1"/>
</dbReference>
<organism evidence="2 3">
    <name type="scientific">Paenibacillus lautus</name>
    <name type="common">Bacillus lautus</name>
    <dbReference type="NCBI Taxonomy" id="1401"/>
    <lineage>
        <taxon>Bacteria</taxon>
        <taxon>Bacillati</taxon>
        <taxon>Bacillota</taxon>
        <taxon>Bacilli</taxon>
        <taxon>Bacillales</taxon>
        <taxon>Paenibacillaceae</taxon>
        <taxon>Paenibacillus</taxon>
    </lineage>
</organism>
<dbReference type="Proteomes" id="UP000187074">
    <property type="component" value="Unassembled WGS sequence"/>
</dbReference>
<dbReference type="OrthoDB" id="9805123at2"/>
<proteinExistence type="predicted"/>
<dbReference type="SUPFAM" id="SSF53474">
    <property type="entry name" value="alpha/beta-Hydrolases"/>
    <property type="match status" value="1"/>
</dbReference>
<comment type="caution">
    <text evidence="2">The sequence shown here is derived from an EMBL/GenBank/DDBJ whole genome shotgun (WGS) entry which is preliminary data.</text>
</comment>
<dbReference type="STRING" id="1401.BK123_10400"/>
<evidence type="ECO:0000313" key="2">
    <source>
        <dbReference type="EMBL" id="OME93657.1"/>
    </source>
</evidence>
<dbReference type="AlphaFoldDB" id="A0A1R1B3C9"/>
<protein>
    <recommendedName>
        <fullName evidence="1">Acetyl xylan esterase domain-containing protein</fullName>
    </recommendedName>
</protein>
<name>A0A1R1B3C9_PAELA</name>
<dbReference type="InterPro" id="IPR029058">
    <property type="entry name" value="AB_hydrolase_fold"/>
</dbReference>
<accession>A0A1R1B3C9</accession>
<reference evidence="2 3" key="1">
    <citation type="submission" date="2016-11" db="EMBL/GenBank/DDBJ databases">
        <title>Paenibacillus species isolates.</title>
        <authorList>
            <person name="Beno S.M."/>
        </authorList>
    </citation>
    <scope>NUCLEOTIDE SEQUENCE [LARGE SCALE GENOMIC DNA]</scope>
    <source>
        <strain evidence="2 3">FSL F4-0100</strain>
    </source>
</reference>
<evidence type="ECO:0000313" key="3">
    <source>
        <dbReference type="Proteomes" id="UP000187074"/>
    </source>
</evidence>
<sequence length="732" mass="81688">MNSVQELEQYICTLYDTRDQLKVHVFERSDAAFAAGDVIRDAIVTPEAARKRQEEIRGAFLRSIGGLPDAFANLEREEGTSFVERIQPGVSLPNVYTNKAAGRISKKAEGTSEGASLVRLRSGRAAGETGDDGAQAKHQPPLNAHTAGVVSGDGFQVEKVIFESSPGYYVTSNLYLPDHREERSAAVLFLSGHELGAKHDAYYQRVIQHFVRAGLIVLAIDPIGQGERLSLHDFEDREGSVIWGTKEHQQYGVQCHMLGDSVARYFVHDAMRAVDYLCERPDVDPARIGVTGNSGGGTQTAMMMVCDERIAAAAPATFIMNRQLYMHAGGVQDAEQVWPGLSGLGYDHEDLLIAFAPKPLIVLAAEYDFFPIEGTRRTVERGRRFWELLGQRDDLQLVTDASTHRYTDRLATAAAAFFVRHLEVKVAASHAVKIEALPPEQLWCSPSGQLYRDKADARSIRDFNADRCDQLAADRSLLPTQQRQDQARQWLLERIYASRKPCELNPRIIRLGAVEGLEADYRLWWSQEGIMNSGYVFRLAGVITERKQPLTIAVWRGGTRRLKDHWAWIQEACQSGRAVLVLNTSGVGPHEPYPIYEKPAHSYFGVLHKLADDLIWLGDSLAALRTYDVIRCMEAISHFDEWQAGAIPFYTVGREGLYVQLAAEVDRRIGTVTAIHPVSSAADLVRARQLEEEEAMSVVFPGMFKMLDPSELNEPRVEYRGQLEGKDVEGHE</sequence>
<dbReference type="InterPro" id="IPR050261">
    <property type="entry name" value="FrsA_esterase"/>
</dbReference>
<dbReference type="Gene3D" id="3.40.50.1820">
    <property type="entry name" value="alpha/beta hydrolase"/>
    <property type="match status" value="2"/>
</dbReference>
<dbReference type="EMBL" id="MRTF01000003">
    <property type="protein sequence ID" value="OME93657.1"/>
    <property type="molecule type" value="Genomic_DNA"/>
</dbReference>
<dbReference type="InterPro" id="IPR008391">
    <property type="entry name" value="AXE1_dom"/>
</dbReference>
<dbReference type="RefSeq" id="WP_076322330.1">
    <property type="nucleotide sequence ID" value="NZ_MRTF01000003.1"/>
</dbReference>